<keyword evidence="1" id="KW-0732">Signal</keyword>
<dbReference type="Gene3D" id="3.30.457.10">
    <property type="entry name" value="Copper amine oxidase-like, N-terminal domain"/>
    <property type="match status" value="1"/>
</dbReference>
<sequence length="267" mass="30832">MKKTIFCIVLTLILGLNVFAGEKNSQEEITKSYEKISAKVLSADSKSARIEDNEGQKYILHLENTRFVDLKTSSLVKKMNLKKGDLVDVYYKNDTPILLSEPPQISPNFIVKYNSKEKYEFAVDIDFYDKSGRGMSQRLILNLEGLKILDLQGKEVPLKEKENEFLVFYKTATRSDPPQTSPEKVIDLSENLINLRKFFEDKGFTVRWQAKKYSVELEKDSKKAEIFIKDKKIIFKDKEESLNSIVINKNKSLINKSEAEKIIDQLK</sequence>
<feature type="chain" id="PRO_5046784802" description="Copper amine oxidase-like N-terminal domain-containing protein" evidence="1">
    <location>
        <begin position="21"/>
        <end position="267"/>
    </location>
</feature>
<dbReference type="Proteomes" id="UP001236559">
    <property type="component" value="Unassembled WGS sequence"/>
</dbReference>
<reference evidence="3 4" key="1">
    <citation type="submission" date="2023-07" db="EMBL/GenBank/DDBJ databases">
        <title>Genomic Encyclopedia of Type Strains, Phase IV (KMG-IV): sequencing the most valuable type-strain genomes for metagenomic binning, comparative biology and taxonomic classification.</title>
        <authorList>
            <person name="Goeker M."/>
        </authorList>
    </citation>
    <scope>NUCLEOTIDE SEQUENCE [LARGE SCALE GENOMIC DNA]</scope>
    <source>
        <strain evidence="3 4">DSM 22616</strain>
    </source>
</reference>
<accession>A0ABU0AY04</accession>
<dbReference type="RefSeq" id="WP_023056199.1">
    <property type="nucleotide sequence ID" value="NZ_JAUSTN010000004.1"/>
</dbReference>
<dbReference type="Pfam" id="PF07833">
    <property type="entry name" value="Cu_amine_oxidN1"/>
    <property type="match status" value="1"/>
</dbReference>
<gene>
    <name evidence="3" type="ORF">J2S72_000886</name>
</gene>
<evidence type="ECO:0000256" key="1">
    <source>
        <dbReference type="SAM" id="SignalP"/>
    </source>
</evidence>
<keyword evidence="4" id="KW-1185">Reference proteome</keyword>
<evidence type="ECO:0000259" key="2">
    <source>
        <dbReference type="Pfam" id="PF07833"/>
    </source>
</evidence>
<proteinExistence type="predicted"/>
<protein>
    <recommendedName>
        <fullName evidence="2">Copper amine oxidase-like N-terminal domain-containing protein</fullName>
    </recommendedName>
</protein>
<dbReference type="InterPro" id="IPR036582">
    <property type="entry name" value="Mao_N_sf"/>
</dbReference>
<feature type="signal peptide" evidence="1">
    <location>
        <begin position="1"/>
        <end position="20"/>
    </location>
</feature>
<feature type="domain" description="Copper amine oxidase-like N-terminal" evidence="2">
    <location>
        <begin position="185"/>
        <end position="250"/>
    </location>
</feature>
<evidence type="ECO:0000313" key="4">
    <source>
        <dbReference type="Proteomes" id="UP001236559"/>
    </source>
</evidence>
<name>A0ABU0AY04_9FIRM</name>
<evidence type="ECO:0000313" key="3">
    <source>
        <dbReference type="EMBL" id="MDQ0274865.1"/>
    </source>
</evidence>
<organism evidence="3 4">
    <name type="scientific">Peptoniphilus koenoeneniae</name>
    <dbReference type="NCBI Taxonomy" id="507751"/>
    <lineage>
        <taxon>Bacteria</taxon>
        <taxon>Bacillati</taxon>
        <taxon>Bacillota</taxon>
        <taxon>Tissierellia</taxon>
        <taxon>Tissierellales</taxon>
        <taxon>Peptoniphilaceae</taxon>
        <taxon>Peptoniphilus</taxon>
    </lineage>
</organism>
<dbReference type="InterPro" id="IPR012854">
    <property type="entry name" value="Cu_amine_oxidase-like_N"/>
</dbReference>
<comment type="caution">
    <text evidence="3">The sequence shown here is derived from an EMBL/GenBank/DDBJ whole genome shotgun (WGS) entry which is preliminary data.</text>
</comment>
<dbReference type="EMBL" id="JAUSTN010000004">
    <property type="protein sequence ID" value="MDQ0274865.1"/>
    <property type="molecule type" value="Genomic_DNA"/>
</dbReference>